<dbReference type="AlphaFoldDB" id="A0AAV3Q9W2"/>
<feature type="compositionally biased region" description="Acidic residues" evidence="1">
    <location>
        <begin position="10"/>
        <end position="19"/>
    </location>
</feature>
<feature type="region of interest" description="Disordered" evidence="1">
    <location>
        <begin position="1"/>
        <end position="23"/>
    </location>
</feature>
<proteinExistence type="predicted"/>
<comment type="caution">
    <text evidence="2">The sequence shown here is derived from an EMBL/GenBank/DDBJ whole genome shotgun (WGS) entry which is preliminary data.</text>
</comment>
<evidence type="ECO:0000313" key="3">
    <source>
        <dbReference type="Proteomes" id="UP001454036"/>
    </source>
</evidence>
<protein>
    <submittedName>
        <fullName evidence="2">Uncharacterized protein</fullName>
    </submittedName>
</protein>
<dbReference type="Proteomes" id="UP001454036">
    <property type="component" value="Unassembled WGS sequence"/>
</dbReference>
<accession>A0AAV3Q9W2</accession>
<name>A0AAV3Q9W2_LITER</name>
<keyword evidence="3" id="KW-1185">Reference proteome</keyword>
<gene>
    <name evidence="2" type="ORF">LIER_16782</name>
</gene>
<sequence length="99" mass="11623">MRIHTPLDPEAPEDSEEPQESVTSSFLVNIFEEEVSVELSKDLVSLQSLKAEFMYQEIPQRRRTLVVIDIGIYRYIYEETLWENDQNLTREAAVKSPKY</sequence>
<organism evidence="2 3">
    <name type="scientific">Lithospermum erythrorhizon</name>
    <name type="common">Purple gromwell</name>
    <name type="synonym">Lithospermum officinale var. erythrorhizon</name>
    <dbReference type="NCBI Taxonomy" id="34254"/>
    <lineage>
        <taxon>Eukaryota</taxon>
        <taxon>Viridiplantae</taxon>
        <taxon>Streptophyta</taxon>
        <taxon>Embryophyta</taxon>
        <taxon>Tracheophyta</taxon>
        <taxon>Spermatophyta</taxon>
        <taxon>Magnoliopsida</taxon>
        <taxon>eudicotyledons</taxon>
        <taxon>Gunneridae</taxon>
        <taxon>Pentapetalae</taxon>
        <taxon>asterids</taxon>
        <taxon>lamiids</taxon>
        <taxon>Boraginales</taxon>
        <taxon>Boraginaceae</taxon>
        <taxon>Boraginoideae</taxon>
        <taxon>Lithospermeae</taxon>
        <taxon>Lithospermum</taxon>
    </lineage>
</organism>
<evidence type="ECO:0000313" key="2">
    <source>
        <dbReference type="EMBL" id="GAA0160166.1"/>
    </source>
</evidence>
<reference evidence="2 3" key="1">
    <citation type="submission" date="2024-01" db="EMBL/GenBank/DDBJ databases">
        <title>The complete chloroplast genome sequence of Lithospermum erythrorhizon: insights into the phylogenetic relationship among Boraginaceae species and the maternal lineages of purple gromwells.</title>
        <authorList>
            <person name="Okada T."/>
            <person name="Watanabe K."/>
        </authorList>
    </citation>
    <scope>NUCLEOTIDE SEQUENCE [LARGE SCALE GENOMIC DNA]</scope>
</reference>
<dbReference type="EMBL" id="BAABME010003794">
    <property type="protein sequence ID" value="GAA0160166.1"/>
    <property type="molecule type" value="Genomic_DNA"/>
</dbReference>
<evidence type="ECO:0000256" key="1">
    <source>
        <dbReference type="SAM" id="MobiDB-lite"/>
    </source>
</evidence>